<dbReference type="InterPro" id="IPR015421">
    <property type="entry name" value="PyrdxlP-dep_Trfase_major"/>
</dbReference>
<dbReference type="EMBL" id="JAGMVJ010000024">
    <property type="protein sequence ID" value="KAH7071655.1"/>
    <property type="molecule type" value="Genomic_DNA"/>
</dbReference>
<dbReference type="InterPro" id="IPR015424">
    <property type="entry name" value="PyrdxlP-dep_Trfase"/>
</dbReference>
<dbReference type="GO" id="GO:0005829">
    <property type="term" value="C:cytosol"/>
    <property type="evidence" value="ECO:0007669"/>
    <property type="project" value="TreeGrafter"/>
</dbReference>
<gene>
    <name evidence="4" type="ORF">FB567DRAFT_538574</name>
</gene>
<keyword evidence="5" id="KW-1185">Reference proteome</keyword>
<evidence type="ECO:0000313" key="5">
    <source>
        <dbReference type="Proteomes" id="UP000813461"/>
    </source>
</evidence>
<name>A0A8K0VTF4_9PLEO</name>
<dbReference type="OrthoDB" id="5419315at2759"/>
<keyword evidence="2 3" id="KW-0663">Pyridoxal phosphate</keyword>
<dbReference type="PANTHER" id="PTHR43094:SF1">
    <property type="entry name" value="AMINOTRANSFERASE CLASS-III"/>
    <property type="match status" value="1"/>
</dbReference>
<dbReference type="Gene3D" id="3.90.1150.10">
    <property type="entry name" value="Aspartate Aminotransferase, domain 1"/>
    <property type="match status" value="1"/>
</dbReference>
<dbReference type="InterPro" id="IPR015422">
    <property type="entry name" value="PyrdxlP-dep_Trfase_small"/>
</dbReference>
<comment type="similarity">
    <text evidence="1 3">Belongs to the class-III pyridoxal-phosphate-dependent aminotransferase family.</text>
</comment>
<dbReference type="Gene3D" id="3.40.640.10">
    <property type="entry name" value="Type I PLP-dependent aspartate aminotransferase-like (Major domain)"/>
    <property type="match status" value="1"/>
</dbReference>
<dbReference type="AlphaFoldDB" id="A0A8K0VTF4"/>
<dbReference type="InterPro" id="IPR005814">
    <property type="entry name" value="Aminotrans_3"/>
</dbReference>
<evidence type="ECO:0000313" key="4">
    <source>
        <dbReference type="EMBL" id="KAH7071655.1"/>
    </source>
</evidence>
<evidence type="ECO:0000256" key="1">
    <source>
        <dbReference type="ARBA" id="ARBA00008954"/>
    </source>
</evidence>
<protein>
    <submittedName>
        <fullName evidence="4">Pyridoxal phosphate-dependent transferase</fullName>
    </submittedName>
</protein>
<sequence length="497" mass="54779">MAPGAIWRQSLGQNSPPSAALHRFAAKVKSSLLHRSINVNLPRVKQGIGNIYILDDGTEIYDASGGAAVASLGKRDKRVEKAKHRIEKLGLCYVSSAFETDIVVQAANFMVKSTSDMMKKVGFYCSGSEANEAALKLACQYHTKDKAVPEPERTLFIAREQSYHGNTLGALDISGFDARRSPYERILSQNVHTVPPCNEYRNRLPGQTIEQYVQWHREQLVDKIENLGRHKVAAFIMEPIVGAALGCAPAVPGYLRAVREVCDHYGILLIFDEIMCGMGRTGYLHAWQAYWEQERCIPDIQLVGKGLAAGFAPVSAMLVGQKVSEALDQGPSKGVFVHGHTFQDLPLACAALLAVQQIVVSDNLLANVREKGPLLQKKLRQRLGSHPNVGDIRGPSEGQFLGIEFVQDKESKTPFLSTENINTKIFDLGLKSYGIRIYNGAGCADKANRDLGRGGDHIMICPAFNITLKEVDLIVDRVGRLIEDFFEDYDEKNVTTP</sequence>
<dbReference type="GO" id="GO:0008483">
    <property type="term" value="F:transaminase activity"/>
    <property type="evidence" value="ECO:0007669"/>
    <property type="project" value="InterPro"/>
</dbReference>
<dbReference type="Pfam" id="PF00202">
    <property type="entry name" value="Aminotran_3"/>
    <property type="match status" value="1"/>
</dbReference>
<proteinExistence type="inferred from homology"/>
<evidence type="ECO:0000256" key="3">
    <source>
        <dbReference type="RuleBase" id="RU003560"/>
    </source>
</evidence>
<reference evidence="4" key="1">
    <citation type="journal article" date="2021" name="Nat. Commun.">
        <title>Genetic determinants of endophytism in the Arabidopsis root mycobiome.</title>
        <authorList>
            <person name="Mesny F."/>
            <person name="Miyauchi S."/>
            <person name="Thiergart T."/>
            <person name="Pickel B."/>
            <person name="Atanasova L."/>
            <person name="Karlsson M."/>
            <person name="Huettel B."/>
            <person name="Barry K.W."/>
            <person name="Haridas S."/>
            <person name="Chen C."/>
            <person name="Bauer D."/>
            <person name="Andreopoulos W."/>
            <person name="Pangilinan J."/>
            <person name="LaButti K."/>
            <person name="Riley R."/>
            <person name="Lipzen A."/>
            <person name="Clum A."/>
            <person name="Drula E."/>
            <person name="Henrissat B."/>
            <person name="Kohler A."/>
            <person name="Grigoriev I.V."/>
            <person name="Martin F.M."/>
            <person name="Hacquard S."/>
        </authorList>
    </citation>
    <scope>NUCLEOTIDE SEQUENCE</scope>
    <source>
        <strain evidence="4">MPI-SDFR-AT-0120</strain>
    </source>
</reference>
<organism evidence="4 5">
    <name type="scientific">Paraphoma chrysanthemicola</name>
    <dbReference type="NCBI Taxonomy" id="798071"/>
    <lineage>
        <taxon>Eukaryota</taxon>
        <taxon>Fungi</taxon>
        <taxon>Dikarya</taxon>
        <taxon>Ascomycota</taxon>
        <taxon>Pezizomycotina</taxon>
        <taxon>Dothideomycetes</taxon>
        <taxon>Pleosporomycetidae</taxon>
        <taxon>Pleosporales</taxon>
        <taxon>Pleosporineae</taxon>
        <taxon>Phaeosphaeriaceae</taxon>
        <taxon>Paraphoma</taxon>
    </lineage>
</organism>
<dbReference type="GO" id="GO:0030170">
    <property type="term" value="F:pyridoxal phosphate binding"/>
    <property type="evidence" value="ECO:0007669"/>
    <property type="project" value="InterPro"/>
</dbReference>
<evidence type="ECO:0000256" key="2">
    <source>
        <dbReference type="ARBA" id="ARBA00022898"/>
    </source>
</evidence>
<keyword evidence="4" id="KW-0808">Transferase</keyword>
<dbReference type="SUPFAM" id="SSF53383">
    <property type="entry name" value="PLP-dependent transferases"/>
    <property type="match status" value="1"/>
</dbReference>
<dbReference type="Proteomes" id="UP000813461">
    <property type="component" value="Unassembled WGS sequence"/>
</dbReference>
<accession>A0A8K0VTF4</accession>
<comment type="caution">
    <text evidence="4">The sequence shown here is derived from an EMBL/GenBank/DDBJ whole genome shotgun (WGS) entry which is preliminary data.</text>
</comment>
<dbReference type="PANTHER" id="PTHR43094">
    <property type="entry name" value="AMINOTRANSFERASE"/>
    <property type="match status" value="1"/>
</dbReference>
<dbReference type="CDD" id="cd00610">
    <property type="entry name" value="OAT_like"/>
    <property type="match status" value="1"/>
</dbReference>